<evidence type="ECO:0000259" key="5">
    <source>
        <dbReference type="PROSITE" id="PS51203"/>
    </source>
</evidence>
<keyword evidence="7" id="KW-1185">Reference proteome</keyword>
<comment type="subcellular location">
    <subcellularLocation>
        <location evidence="1">Cytoplasm</location>
    </subcellularLocation>
</comment>
<dbReference type="PANTHER" id="PTHR12356">
    <property type="entry name" value="NUCLEAR MOVEMENT PROTEIN NUDC"/>
    <property type="match status" value="1"/>
</dbReference>
<comment type="caution">
    <text evidence="6">The sequence shown here is derived from an EMBL/GenBank/DDBJ whole genome shotgun (WGS) entry which is preliminary data.</text>
</comment>
<dbReference type="InterPro" id="IPR037898">
    <property type="entry name" value="NudC_fam"/>
</dbReference>
<evidence type="ECO:0000256" key="2">
    <source>
        <dbReference type="ARBA" id="ARBA00022490"/>
    </source>
</evidence>
<comment type="function">
    <text evidence="3">Required for nuclear movement. May interact between microtubules and nuclei and/or may be involved in the generation of force used to move nuclei during interphase.</text>
</comment>
<dbReference type="GO" id="GO:0006457">
    <property type="term" value="P:protein folding"/>
    <property type="evidence" value="ECO:0007669"/>
    <property type="project" value="TreeGrafter"/>
</dbReference>
<evidence type="ECO:0000256" key="4">
    <source>
        <dbReference type="ARBA" id="ARBA00068398"/>
    </source>
</evidence>
<sequence>MDPSKPAEHSLQAIAKERSEQKTLPYTWKQTLEDISVTIAFANFTKPKELSIKITNSRLCVENLTTKTLIVDDDLFTKIDEFESTWSVVDQRELEITLVKIKEEWWPHVVKSAPKIDVRRIGPQNSSLNDLDGETRAMVEKMMMEQREQKIADATGNR</sequence>
<evidence type="ECO:0000256" key="3">
    <source>
        <dbReference type="ARBA" id="ARBA00059400"/>
    </source>
</evidence>
<reference evidence="6 7" key="1">
    <citation type="journal article" date="2023" name="Elife">
        <title>Identification of key yeast species and microbe-microbe interactions impacting larval growth of Drosophila in the wild.</title>
        <authorList>
            <person name="Mure A."/>
            <person name="Sugiura Y."/>
            <person name="Maeda R."/>
            <person name="Honda K."/>
            <person name="Sakurai N."/>
            <person name="Takahashi Y."/>
            <person name="Watada M."/>
            <person name="Katoh T."/>
            <person name="Gotoh A."/>
            <person name="Gotoh Y."/>
            <person name="Taniguchi I."/>
            <person name="Nakamura K."/>
            <person name="Hayashi T."/>
            <person name="Katayama T."/>
            <person name="Uemura T."/>
            <person name="Hattori Y."/>
        </authorList>
    </citation>
    <scope>NUCLEOTIDE SEQUENCE [LARGE SCALE GENOMIC DNA]</scope>
    <source>
        <strain evidence="6 7">SC-9</strain>
    </source>
</reference>
<evidence type="ECO:0000313" key="6">
    <source>
        <dbReference type="EMBL" id="GMM35792.1"/>
    </source>
</evidence>
<dbReference type="GO" id="GO:0051082">
    <property type="term" value="F:unfolded protein binding"/>
    <property type="evidence" value="ECO:0007669"/>
    <property type="project" value="TreeGrafter"/>
</dbReference>
<keyword evidence="2" id="KW-0963">Cytoplasm</keyword>
<organism evidence="6 7">
    <name type="scientific">Saccharomycopsis crataegensis</name>
    <dbReference type="NCBI Taxonomy" id="43959"/>
    <lineage>
        <taxon>Eukaryota</taxon>
        <taxon>Fungi</taxon>
        <taxon>Dikarya</taxon>
        <taxon>Ascomycota</taxon>
        <taxon>Saccharomycotina</taxon>
        <taxon>Saccharomycetes</taxon>
        <taxon>Saccharomycopsidaceae</taxon>
        <taxon>Saccharomycopsis</taxon>
    </lineage>
</organism>
<dbReference type="PROSITE" id="PS51203">
    <property type="entry name" value="CS"/>
    <property type="match status" value="1"/>
</dbReference>
<dbReference type="EMBL" id="BTFZ01000011">
    <property type="protein sequence ID" value="GMM35792.1"/>
    <property type="molecule type" value="Genomic_DNA"/>
</dbReference>
<feature type="domain" description="CS" evidence="5">
    <location>
        <begin position="21"/>
        <end position="110"/>
    </location>
</feature>
<dbReference type="CDD" id="cd06467">
    <property type="entry name" value="p23_NUDC_like"/>
    <property type="match status" value="1"/>
</dbReference>
<dbReference type="Pfam" id="PF04969">
    <property type="entry name" value="CS"/>
    <property type="match status" value="1"/>
</dbReference>
<accession>A0AAV5QMF1</accession>
<evidence type="ECO:0000313" key="7">
    <source>
        <dbReference type="Proteomes" id="UP001360560"/>
    </source>
</evidence>
<dbReference type="InterPro" id="IPR007052">
    <property type="entry name" value="CS_dom"/>
</dbReference>
<evidence type="ECO:0000256" key="1">
    <source>
        <dbReference type="ARBA" id="ARBA00004496"/>
    </source>
</evidence>
<name>A0AAV5QMF1_9ASCO</name>
<proteinExistence type="predicted"/>
<gene>
    <name evidence="6" type="ORF">DASC09_031170</name>
</gene>
<dbReference type="GO" id="GO:0005737">
    <property type="term" value="C:cytoplasm"/>
    <property type="evidence" value="ECO:0007669"/>
    <property type="project" value="UniProtKB-SubCell"/>
</dbReference>
<dbReference type="AlphaFoldDB" id="A0AAV5QMF1"/>
<dbReference type="GeneID" id="90073767"/>
<dbReference type="Proteomes" id="UP001360560">
    <property type="component" value="Unassembled WGS sequence"/>
</dbReference>
<protein>
    <recommendedName>
        <fullName evidence="4">Nuclear movement protein nudC</fullName>
    </recommendedName>
</protein>
<dbReference type="Gene3D" id="2.60.40.790">
    <property type="match status" value="1"/>
</dbReference>
<dbReference type="InterPro" id="IPR008978">
    <property type="entry name" value="HSP20-like_chaperone"/>
</dbReference>
<dbReference type="RefSeq" id="XP_064852788.1">
    <property type="nucleotide sequence ID" value="XM_064996716.1"/>
</dbReference>
<dbReference type="SUPFAM" id="SSF49764">
    <property type="entry name" value="HSP20-like chaperones"/>
    <property type="match status" value="1"/>
</dbReference>
<dbReference type="PANTHER" id="PTHR12356:SF3">
    <property type="entry name" value="NUCLEAR MIGRATION PROTEIN NUDC"/>
    <property type="match status" value="1"/>
</dbReference>
<dbReference type="FunFam" id="2.60.40.790:FF:000001">
    <property type="entry name" value="Nuclear migration protein nudC"/>
    <property type="match status" value="1"/>
</dbReference>